<reference evidence="8 9" key="1">
    <citation type="submission" date="2022-10" db="EMBL/GenBank/DDBJ databases">
        <title>The complete genomes of actinobacterial strains from the NBC collection.</title>
        <authorList>
            <person name="Joergensen T.S."/>
            <person name="Alvarez Arevalo M."/>
            <person name="Sterndorff E.B."/>
            <person name="Faurdal D."/>
            <person name="Vuksanovic O."/>
            <person name="Mourched A.-S."/>
            <person name="Charusanti P."/>
            <person name="Shaw S."/>
            <person name="Blin K."/>
            <person name="Weber T."/>
        </authorList>
    </citation>
    <scope>NUCLEOTIDE SEQUENCE [LARGE SCALE GENOMIC DNA]</scope>
    <source>
        <strain evidence="8 9">NBC_00319</strain>
    </source>
</reference>
<evidence type="ECO:0000256" key="4">
    <source>
        <dbReference type="ARBA" id="ARBA00022679"/>
    </source>
</evidence>
<comment type="similarity">
    <text evidence="1">Belongs to the glycosyltransferase 2 family.</text>
</comment>
<dbReference type="InterPro" id="IPR039528">
    <property type="entry name" value="DPM1-like"/>
</dbReference>
<proteinExistence type="inferred from homology"/>
<evidence type="ECO:0000259" key="7">
    <source>
        <dbReference type="Pfam" id="PF00535"/>
    </source>
</evidence>
<dbReference type="InterPro" id="IPR001173">
    <property type="entry name" value="Glyco_trans_2-like"/>
</dbReference>
<feature type="region of interest" description="Disordered" evidence="6">
    <location>
        <begin position="1"/>
        <end position="28"/>
    </location>
</feature>
<comment type="catalytic activity">
    <reaction evidence="5">
        <text>a di-trans,poly-cis-dolichyl phosphate + GDP-alpha-D-mannose = a di-trans,poly-cis-dolichyl beta-D-mannosyl phosphate + GDP</text>
        <dbReference type="Rhea" id="RHEA:21184"/>
        <dbReference type="Rhea" id="RHEA-COMP:19498"/>
        <dbReference type="Rhea" id="RHEA-COMP:19501"/>
        <dbReference type="ChEBI" id="CHEBI:57527"/>
        <dbReference type="ChEBI" id="CHEBI:57683"/>
        <dbReference type="ChEBI" id="CHEBI:58189"/>
        <dbReference type="ChEBI" id="CHEBI:58211"/>
        <dbReference type="EC" id="2.4.1.83"/>
    </reaction>
</comment>
<organism evidence="8 9">
    <name type="scientific">Williamsia herbipolensis</name>
    <dbReference type="NCBI Taxonomy" id="1603258"/>
    <lineage>
        <taxon>Bacteria</taxon>
        <taxon>Bacillati</taxon>
        <taxon>Actinomycetota</taxon>
        <taxon>Actinomycetes</taxon>
        <taxon>Mycobacteriales</taxon>
        <taxon>Nocardiaceae</taxon>
        <taxon>Williamsia</taxon>
    </lineage>
</organism>
<feature type="domain" description="Glycosyltransferase 2-like" evidence="7">
    <location>
        <begin position="36"/>
        <end position="203"/>
    </location>
</feature>
<protein>
    <recommendedName>
        <fullName evidence="2">dolichyl-phosphate beta-D-mannosyltransferase</fullName>
        <ecNumber evidence="2">2.4.1.83</ecNumber>
    </recommendedName>
</protein>
<dbReference type="FunFam" id="3.90.550.10:FF:000122">
    <property type="entry name" value="Dolichol-phosphate mannosyltransferase subunit 1"/>
    <property type="match status" value="1"/>
</dbReference>
<keyword evidence="3" id="KW-0328">Glycosyltransferase</keyword>
<dbReference type="InterPro" id="IPR029044">
    <property type="entry name" value="Nucleotide-diphossugar_trans"/>
</dbReference>
<evidence type="ECO:0000256" key="3">
    <source>
        <dbReference type="ARBA" id="ARBA00022676"/>
    </source>
</evidence>
<evidence type="ECO:0000313" key="9">
    <source>
        <dbReference type="Proteomes" id="UP001432128"/>
    </source>
</evidence>
<dbReference type="KEGG" id="whr:OG579_02535"/>
<dbReference type="GO" id="GO:0004582">
    <property type="term" value="F:dolichyl-phosphate beta-D-mannosyltransferase activity"/>
    <property type="evidence" value="ECO:0007669"/>
    <property type="project" value="UniProtKB-EC"/>
</dbReference>
<dbReference type="Pfam" id="PF00535">
    <property type="entry name" value="Glycos_transf_2"/>
    <property type="match status" value="1"/>
</dbReference>
<evidence type="ECO:0000256" key="6">
    <source>
        <dbReference type="SAM" id="MobiDB-lite"/>
    </source>
</evidence>
<evidence type="ECO:0000256" key="5">
    <source>
        <dbReference type="ARBA" id="ARBA00050499"/>
    </source>
</evidence>
<dbReference type="Proteomes" id="UP001432128">
    <property type="component" value="Chromosome"/>
</dbReference>
<dbReference type="AlphaFoldDB" id="A0AAU4K433"/>
<name>A0AAU4K433_9NOCA</name>
<evidence type="ECO:0000313" key="8">
    <source>
        <dbReference type="EMBL" id="WUM20728.1"/>
    </source>
</evidence>
<dbReference type="RefSeq" id="WP_328857954.1">
    <property type="nucleotide sequence ID" value="NZ_CP108021.1"/>
</dbReference>
<gene>
    <name evidence="8" type="ORF">OG579_02535</name>
</gene>
<dbReference type="PANTHER" id="PTHR43398">
    <property type="entry name" value="DOLICHOL-PHOSPHATE MANNOSYLTRANSFERASE SUBUNIT 1"/>
    <property type="match status" value="1"/>
</dbReference>
<evidence type="ECO:0000256" key="2">
    <source>
        <dbReference type="ARBA" id="ARBA00012704"/>
    </source>
</evidence>
<dbReference type="GO" id="GO:0009247">
    <property type="term" value="P:glycolipid biosynthetic process"/>
    <property type="evidence" value="ECO:0007669"/>
    <property type="project" value="TreeGrafter"/>
</dbReference>
<keyword evidence="9" id="KW-1185">Reference proteome</keyword>
<dbReference type="EC" id="2.4.1.83" evidence="2"/>
<sequence>MDSRTPQGHGPSGAPDPSGVPDPSRPVGADGAGTLVIIPTYNERENLPLIIGRLHASLSAAHVLVVDDGSPDGTGALADELASADADNRIHVMHRAEKSGLGGAYIAGFGWGLERDYAVLVEMDADGSHAPEQLHRLLDGINAGSDLVIGSRYVAGGSLVNWPKRRKLLSQGANTYSRLALGVRVRDITAGYRAYRRAVLEKIDIASVDSHGYCFQIDLAWRTIQAGFTVSEVPITFTERQIGESKMSGDVIGEAFFKVFEWGMKHRLEKAGIRRS</sequence>
<accession>A0AAU4K433</accession>
<keyword evidence="4" id="KW-0808">Transferase</keyword>
<dbReference type="GO" id="GO:0016020">
    <property type="term" value="C:membrane"/>
    <property type="evidence" value="ECO:0007669"/>
    <property type="project" value="GOC"/>
</dbReference>
<dbReference type="Gene3D" id="3.90.550.10">
    <property type="entry name" value="Spore Coat Polysaccharide Biosynthesis Protein SpsA, Chain A"/>
    <property type="match status" value="1"/>
</dbReference>
<dbReference type="CDD" id="cd06442">
    <property type="entry name" value="DPM1_like"/>
    <property type="match status" value="1"/>
</dbReference>
<dbReference type="EMBL" id="CP108021">
    <property type="protein sequence ID" value="WUM20728.1"/>
    <property type="molecule type" value="Genomic_DNA"/>
</dbReference>
<dbReference type="SUPFAM" id="SSF53448">
    <property type="entry name" value="Nucleotide-diphospho-sugar transferases"/>
    <property type="match status" value="1"/>
</dbReference>
<evidence type="ECO:0000256" key="1">
    <source>
        <dbReference type="ARBA" id="ARBA00006739"/>
    </source>
</evidence>
<dbReference type="PANTHER" id="PTHR43398:SF1">
    <property type="entry name" value="DOLICHOL-PHOSPHATE MANNOSYLTRANSFERASE SUBUNIT 1"/>
    <property type="match status" value="1"/>
</dbReference>